<dbReference type="AlphaFoldDB" id="A0A6J4P6B3"/>
<sequence>MMRSGLRSLRGSSAWVNRSFGCAAVLFLGLNVVRLSKRRLE</sequence>
<organism evidence="1">
    <name type="scientific">uncultured Rubellimicrobium sp</name>
    <dbReference type="NCBI Taxonomy" id="543078"/>
    <lineage>
        <taxon>Bacteria</taxon>
        <taxon>Pseudomonadati</taxon>
        <taxon>Pseudomonadota</taxon>
        <taxon>Alphaproteobacteria</taxon>
        <taxon>Rhodobacterales</taxon>
        <taxon>Roseobacteraceae</taxon>
        <taxon>Rubellimicrobium</taxon>
        <taxon>environmental samples</taxon>
    </lineage>
</organism>
<evidence type="ECO:0000313" key="1">
    <source>
        <dbReference type="EMBL" id="CAA9407451.1"/>
    </source>
</evidence>
<protein>
    <submittedName>
        <fullName evidence="1">Uncharacterized protein</fullName>
    </submittedName>
</protein>
<accession>A0A6J4P6B3</accession>
<reference evidence="1" key="1">
    <citation type="submission" date="2020-02" db="EMBL/GenBank/DDBJ databases">
        <authorList>
            <person name="Meier V. D."/>
        </authorList>
    </citation>
    <scope>NUCLEOTIDE SEQUENCE</scope>
    <source>
        <strain evidence="1">AVDCRST_MAG15</strain>
    </source>
</reference>
<name>A0A6J4P6B3_9RHOB</name>
<proteinExistence type="predicted"/>
<dbReference type="EMBL" id="CADCUU010000195">
    <property type="protein sequence ID" value="CAA9407451.1"/>
    <property type="molecule type" value="Genomic_DNA"/>
</dbReference>
<gene>
    <name evidence="1" type="ORF">AVDCRST_MAG15-1377</name>
</gene>